<keyword evidence="8 14" id="KW-0949">S-adenosyl-L-methionine</keyword>
<dbReference type="GO" id="GO:0070040">
    <property type="term" value="F:rRNA (adenine(2503)-C2-)-methyltransferase activity"/>
    <property type="evidence" value="ECO:0007669"/>
    <property type="project" value="UniProtKB-UniRule"/>
</dbReference>
<comment type="subcellular location">
    <subcellularLocation>
        <location evidence="1 14">Cytoplasm</location>
    </subcellularLocation>
</comment>
<evidence type="ECO:0000256" key="14">
    <source>
        <dbReference type="HAMAP-Rule" id="MF_01849"/>
    </source>
</evidence>
<keyword evidence="9 14" id="KW-0819">tRNA processing</keyword>
<dbReference type="SFLD" id="SFLDG01062">
    <property type="entry name" value="methyltransferase_(Class_A)"/>
    <property type="match status" value="1"/>
</dbReference>
<organism evidence="16 17">
    <name type="scientific">Tectimicrobiota bacterium</name>
    <dbReference type="NCBI Taxonomy" id="2528274"/>
    <lineage>
        <taxon>Bacteria</taxon>
        <taxon>Pseudomonadati</taxon>
        <taxon>Nitrospinota/Tectimicrobiota group</taxon>
        <taxon>Candidatus Tectimicrobiota</taxon>
    </lineage>
</organism>
<feature type="binding site" evidence="14">
    <location>
        <position position="116"/>
    </location>
    <ligand>
        <name>[4Fe-4S] cluster</name>
        <dbReference type="ChEBI" id="CHEBI:49883"/>
        <note>4Fe-4S-S-AdoMet</note>
    </ligand>
</feature>
<dbReference type="GO" id="GO:0051539">
    <property type="term" value="F:4 iron, 4 sulfur cluster binding"/>
    <property type="evidence" value="ECO:0007669"/>
    <property type="project" value="UniProtKB-UniRule"/>
</dbReference>
<dbReference type="CDD" id="cd01335">
    <property type="entry name" value="Radical_SAM"/>
    <property type="match status" value="1"/>
</dbReference>
<comment type="similarity">
    <text evidence="2 14">Belongs to the radical SAM superfamily. RlmN family.</text>
</comment>
<dbReference type="InterPro" id="IPR048641">
    <property type="entry name" value="RlmN_N"/>
</dbReference>
<comment type="caution">
    <text evidence="14">Lacks conserved residue(s) required for the propagation of feature annotation.</text>
</comment>
<dbReference type="InterPro" id="IPR040072">
    <property type="entry name" value="Methyltransferase_A"/>
</dbReference>
<evidence type="ECO:0000256" key="8">
    <source>
        <dbReference type="ARBA" id="ARBA00022691"/>
    </source>
</evidence>
<evidence type="ECO:0000256" key="1">
    <source>
        <dbReference type="ARBA" id="ARBA00004496"/>
    </source>
</evidence>
<feature type="binding site" evidence="14">
    <location>
        <position position="193"/>
    </location>
    <ligand>
        <name>S-adenosyl-L-methionine</name>
        <dbReference type="ChEBI" id="CHEBI:59789"/>
    </ligand>
</feature>
<feature type="active site" description="Proton acceptor" evidence="14">
    <location>
        <position position="92"/>
    </location>
</feature>
<reference evidence="16" key="1">
    <citation type="submission" date="2020-07" db="EMBL/GenBank/DDBJ databases">
        <title>Huge and variable diversity of episymbiotic CPR bacteria and DPANN archaea in groundwater ecosystems.</title>
        <authorList>
            <person name="He C.Y."/>
            <person name="Keren R."/>
            <person name="Whittaker M."/>
            <person name="Farag I.F."/>
            <person name="Doudna J."/>
            <person name="Cate J.H.D."/>
            <person name="Banfield J.F."/>
        </authorList>
    </citation>
    <scope>NUCLEOTIDE SEQUENCE</scope>
    <source>
        <strain evidence="16">NC_groundwater_717_Ag_S-0.2um_59_8</strain>
    </source>
</reference>
<comment type="caution">
    <text evidence="16">The sequence shown here is derived from an EMBL/GenBank/DDBJ whole genome shotgun (WGS) entry which is preliminary data.</text>
</comment>
<evidence type="ECO:0000256" key="3">
    <source>
        <dbReference type="ARBA" id="ARBA00022485"/>
    </source>
</evidence>
<evidence type="ECO:0000256" key="4">
    <source>
        <dbReference type="ARBA" id="ARBA00022490"/>
    </source>
</evidence>
<feature type="binding site" evidence="14">
    <location>
        <begin position="216"/>
        <end position="218"/>
    </location>
    <ligand>
        <name>S-adenosyl-L-methionine</name>
        <dbReference type="ChEBI" id="CHEBI:59789"/>
    </ligand>
</feature>
<dbReference type="FunFam" id="3.20.20.70:FF:000014">
    <property type="entry name" value="Probable dual-specificity RNA methyltransferase RlmN"/>
    <property type="match status" value="1"/>
</dbReference>
<proteinExistence type="inferred from homology"/>
<dbReference type="InterPro" id="IPR007197">
    <property type="entry name" value="rSAM"/>
</dbReference>
<dbReference type="GO" id="GO:0030488">
    <property type="term" value="P:tRNA methylation"/>
    <property type="evidence" value="ECO:0007669"/>
    <property type="project" value="UniProtKB-UniRule"/>
</dbReference>
<dbReference type="GO" id="GO:0019843">
    <property type="term" value="F:rRNA binding"/>
    <property type="evidence" value="ECO:0007669"/>
    <property type="project" value="UniProtKB-UniRule"/>
</dbReference>
<dbReference type="GO" id="GO:0046872">
    <property type="term" value="F:metal ion binding"/>
    <property type="evidence" value="ECO:0007669"/>
    <property type="project" value="UniProtKB-KW"/>
</dbReference>
<dbReference type="PANTHER" id="PTHR30544:SF5">
    <property type="entry name" value="RADICAL SAM CORE DOMAIN-CONTAINING PROTEIN"/>
    <property type="match status" value="1"/>
</dbReference>
<dbReference type="SFLD" id="SFLDF00275">
    <property type="entry name" value="adenosine_C2_methyltransferase"/>
    <property type="match status" value="1"/>
</dbReference>
<dbReference type="GO" id="GO:0005737">
    <property type="term" value="C:cytoplasm"/>
    <property type="evidence" value="ECO:0007669"/>
    <property type="project" value="UniProtKB-SubCell"/>
</dbReference>
<dbReference type="SMART" id="SM00729">
    <property type="entry name" value="Elp3"/>
    <property type="match status" value="1"/>
</dbReference>
<dbReference type="InterPro" id="IPR006638">
    <property type="entry name" value="Elp3/MiaA/NifB-like_rSAM"/>
</dbReference>
<dbReference type="EC" id="2.1.1.192" evidence="14"/>
<comment type="cofactor">
    <cofactor evidence="14">
        <name>[4Fe-4S] cluster</name>
        <dbReference type="ChEBI" id="CHEBI:49883"/>
    </cofactor>
    <text evidence="14">Binds 1 [4Fe-4S] cluster. The cluster is coordinated with 3 cysteines and an exchangeable S-adenosyl-L-methionine.</text>
</comment>
<dbReference type="Gene3D" id="1.10.150.530">
    <property type="match status" value="1"/>
</dbReference>
<gene>
    <name evidence="14 16" type="primary">rlmN</name>
    <name evidence="16" type="ORF">HYY65_14260</name>
</gene>
<evidence type="ECO:0000256" key="9">
    <source>
        <dbReference type="ARBA" id="ARBA00022694"/>
    </source>
</evidence>
<evidence type="ECO:0000259" key="15">
    <source>
        <dbReference type="PROSITE" id="PS51918"/>
    </source>
</evidence>
<dbReference type="GO" id="GO:0002935">
    <property type="term" value="F:tRNA (adenine(37)-C2)-methyltransferase activity"/>
    <property type="evidence" value="ECO:0007669"/>
    <property type="project" value="UniProtKB-UniRule"/>
</dbReference>
<keyword evidence="4 14" id="KW-0963">Cytoplasm</keyword>
<feature type="binding site" evidence="14">
    <location>
        <position position="119"/>
    </location>
    <ligand>
        <name>[4Fe-4S] cluster</name>
        <dbReference type="ChEBI" id="CHEBI:49883"/>
        <note>4Fe-4S-S-AdoMet</note>
    </ligand>
</feature>
<dbReference type="PROSITE" id="PS51918">
    <property type="entry name" value="RADICAL_SAM"/>
    <property type="match status" value="1"/>
</dbReference>
<evidence type="ECO:0000256" key="6">
    <source>
        <dbReference type="ARBA" id="ARBA00022603"/>
    </source>
</evidence>
<feature type="binding site" evidence="14">
    <location>
        <begin position="161"/>
        <end position="162"/>
    </location>
    <ligand>
        <name>S-adenosyl-L-methionine</name>
        <dbReference type="ChEBI" id="CHEBI:59789"/>
    </ligand>
</feature>
<evidence type="ECO:0000256" key="10">
    <source>
        <dbReference type="ARBA" id="ARBA00022723"/>
    </source>
</evidence>
<evidence type="ECO:0000256" key="12">
    <source>
        <dbReference type="ARBA" id="ARBA00023014"/>
    </source>
</evidence>
<comment type="catalytic activity">
    <reaction evidence="14">
        <text>adenosine(37) in tRNA + 2 reduced [2Fe-2S]-[ferredoxin] + 2 S-adenosyl-L-methionine = 2-methyladenosine(37) in tRNA + 5'-deoxyadenosine + L-methionine + 2 oxidized [2Fe-2S]-[ferredoxin] + S-adenosyl-L-homocysteine</text>
        <dbReference type="Rhea" id="RHEA:43332"/>
        <dbReference type="Rhea" id="RHEA-COMP:10000"/>
        <dbReference type="Rhea" id="RHEA-COMP:10001"/>
        <dbReference type="Rhea" id="RHEA-COMP:10162"/>
        <dbReference type="Rhea" id="RHEA-COMP:10485"/>
        <dbReference type="ChEBI" id="CHEBI:17319"/>
        <dbReference type="ChEBI" id="CHEBI:33737"/>
        <dbReference type="ChEBI" id="CHEBI:33738"/>
        <dbReference type="ChEBI" id="CHEBI:57844"/>
        <dbReference type="ChEBI" id="CHEBI:57856"/>
        <dbReference type="ChEBI" id="CHEBI:59789"/>
        <dbReference type="ChEBI" id="CHEBI:74411"/>
        <dbReference type="ChEBI" id="CHEBI:74497"/>
        <dbReference type="EC" id="2.1.1.192"/>
    </reaction>
</comment>
<feature type="domain" description="Radical SAM core" evidence="15">
    <location>
        <begin position="98"/>
        <end position="330"/>
    </location>
</feature>
<evidence type="ECO:0000313" key="16">
    <source>
        <dbReference type="EMBL" id="MBI3016188.1"/>
    </source>
</evidence>
<dbReference type="Gene3D" id="3.20.20.70">
    <property type="entry name" value="Aldolase class I"/>
    <property type="match status" value="1"/>
</dbReference>
<accession>A0A932GSD4</accession>
<keyword evidence="7 14" id="KW-0808">Transferase</keyword>
<dbReference type="InterPro" id="IPR058240">
    <property type="entry name" value="rSAM_sf"/>
</dbReference>
<dbReference type="GO" id="GO:0000049">
    <property type="term" value="F:tRNA binding"/>
    <property type="evidence" value="ECO:0007669"/>
    <property type="project" value="UniProtKB-UniRule"/>
</dbReference>
<evidence type="ECO:0000256" key="11">
    <source>
        <dbReference type="ARBA" id="ARBA00023004"/>
    </source>
</evidence>
<keyword evidence="5 14" id="KW-0698">rRNA processing</keyword>
<dbReference type="Pfam" id="PF21016">
    <property type="entry name" value="RlmN_N"/>
    <property type="match status" value="1"/>
</dbReference>
<dbReference type="Proteomes" id="UP000741360">
    <property type="component" value="Unassembled WGS sequence"/>
</dbReference>
<protein>
    <recommendedName>
        <fullName evidence="14">Probable dual-specificity RNA methyltransferase RlmN</fullName>
        <ecNumber evidence="14">2.1.1.192</ecNumber>
    </recommendedName>
    <alternativeName>
        <fullName evidence="14">23S rRNA (adenine(2503)-C(2))-methyltransferase</fullName>
    </alternativeName>
    <alternativeName>
        <fullName evidence="14">23S rRNA m2A2503 methyltransferase</fullName>
    </alternativeName>
    <alternativeName>
        <fullName evidence="14">Ribosomal RNA large subunit methyltransferase N</fullName>
    </alternativeName>
    <alternativeName>
        <fullName evidence="14">tRNA (adenine(37)-C(2))-methyltransferase</fullName>
    </alternativeName>
    <alternativeName>
        <fullName evidence="14">tRNA m2A37 methyltransferase</fullName>
    </alternativeName>
</protein>
<dbReference type="PANTHER" id="PTHR30544">
    <property type="entry name" value="23S RRNA METHYLTRANSFERASE"/>
    <property type="match status" value="1"/>
</dbReference>
<keyword evidence="12 14" id="KW-0411">Iron-sulfur</keyword>
<evidence type="ECO:0000256" key="5">
    <source>
        <dbReference type="ARBA" id="ARBA00022552"/>
    </source>
</evidence>
<dbReference type="SFLD" id="SFLDS00029">
    <property type="entry name" value="Radical_SAM"/>
    <property type="match status" value="1"/>
</dbReference>
<comment type="catalytic activity">
    <reaction evidence="14">
        <text>adenosine(2503) in 23S rRNA + 2 reduced [2Fe-2S]-[ferredoxin] + 2 S-adenosyl-L-methionine = 2-methyladenosine(2503) in 23S rRNA + 5'-deoxyadenosine + L-methionine + 2 oxidized [2Fe-2S]-[ferredoxin] + S-adenosyl-L-homocysteine</text>
        <dbReference type="Rhea" id="RHEA:42916"/>
        <dbReference type="Rhea" id="RHEA-COMP:10000"/>
        <dbReference type="Rhea" id="RHEA-COMP:10001"/>
        <dbReference type="Rhea" id="RHEA-COMP:10152"/>
        <dbReference type="Rhea" id="RHEA-COMP:10282"/>
        <dbReference type="ChEBI" id="CHEBI:17319"/>
        <dbReference type="ChEBI" id="CHEBI:33737"/>
        <dbReference type="ChEBI" id="CHEBI:33738"/>
        <dbReference type="ChEBI" id="CHEBI:57844"/>
        <dbReference type="ChEBI" id="CHEBI:57856"/>
        <dbReference type="ChEBI" id="CHEBI:59789"/>
        <dbReference type="ChEBI" id="CHEBI:74411"/>
        <dbReference type="ChEBI" id="CHEBI:74497"/>
        <dbReference type="EC" id="2.1.1.192"/>
    </reaction>
</comment>
<feature type="binding site" evidence="14">
    <location>
        <position position="292"/>
    </location>
    <ligand>
        <name>S-adenosyl-L-methionine</name>
        <dbReference type="ChEBI" id="CHEBI:59789"/>
    </ligand>
</feature>
<dbReference type="InterPro" id="IPR013785">
    <property type="entry name" value="Aldolase_TIM"/>
</dbReference>
<keyword evidence="3 14" id="KW-0004">4Fe-4S</keyword>
<keyword evidence="10 14" id="KW-0479">Metal-binding</keyword>
<dbReference type="HAMAP" id="MF_01849">
    <property type="entry name" value="RNA_methyltr_RlmN"/>
    <property type="match status" value="1"/>
</dbReference>
<comment type="miscellaneous">
    <text evidence="14">Reaction proceeds by a ping-pong mechanism involving intermediate methylation of a conserved cysteine residue.</text>
</comment>
<sequence length="355" mass="39225">MSSVNLKDLTLPEMEEMVGDLEGKAYNARQIYDWVFAKGVTQIDDMTNLSKEFRSRLGEVAGIGTLELVRAHTAADGTRKFLFGLEDGLRIESVLIPDEDRRTLCISTQVGCKLDCKFCLTGVGGFTRNLRAWEIVDQVLSVARELSPEEKLTNYVFMGMGEPLDNYREVVKAIRLMTDPKGMSISPRRITLSTSGLAPAIKKLGQEDLKVNLAVSLNASSDPVRTRIMPINKKYPLPVLLEACRQFPLAPRRRITFEYVLLEGVNDSPEQAAELARLLRGIPCKINLIPFNPFPGALFHRPSPQKLAAFQDILQSSHLTATIRESRGADILAACGQLVTNPQILNELAVSASVG</sequence>
<evidence type="ECO:0000256" key="7">
    <source>
        <dbReference type="ARBA" id="ARBA00022679"/>
    </source>
</evidence>
<name>A0A932GSD4_UNCTE</name>
<evidence type="ECO:0000313" key="17">
    <source>
        <dbReference type="Proteomes" id="UP000741360"/>
    </source>
</evidence>
<dbReference type="Pfam" id="PF04055">
    <property type="entry name" value="Radical_SAM"/>
    <property type="match status" value="1"/>
</dbReference>
<keyword evidence="11 14" id="KW-0408">Iron</keyword>
<dbReference type="GO" id="GO:0070475">
    <property type="term" value="P:rRNA base methylation"/>
    <property type="evidence" value="ECO:0007669"/>
    <property type="project" value="UniProtKB-UniRule"/>
</dbReference>
<keyword evidence="13 14" id="KW-1015">Disulfide bond</keyword>
<keyword evidence="6 14" id="KW-0489">Methyltransferase</keyword>
<evidence type="ECO:0000256" key="13">
    <source>
        <dbReference type="ARBA" id="ARBA00023157"/>
    </source>
</evidence>
<dbReference type="InterPro" id="IPR027492">
    <property type="entry name" value="RNA_MTrfase_RlmN"/>
</dbReference>
<comment type="function">
    <text evidence="14">Specifically methylates position 2 of adenine 2503 in 23S rRNA and position 2 of adenine 37 in tRNAs.</text>
</comment>
<dbReference type="SUPFAM" id="SSF102114">
    <property type="entry name" value="Radical SAM enzymes"/>
    <property type="match status" value="1"/>
</dbReference>
<dbReference type="PIRSF" id="PIRSF006004">
    <property type="entry name" value="CHP00048"/>
    <property type="match status" value="1"/>
</dbReference>
<feature type="binding site" evidence="14">
    <location>
        <position position="112"/>
    </location>
    <ligand>
        <name>[4Fe-4S] cluster</name>
        <dbReference type="ChEBI" id="CHEBI:49883"/>
        <note>4Fe-4S-S-AdoMet</note>
    </ligand>
</feature>
<feature type="active site" description="S-methylcysteine intermediate" evidence="14">
    <location>
        <position position="335"/>
    </location>
</feature>
<dbReference type="AlphaFoldDB" id="A0A932GSD4"/>
<dbReference type="NCBIfam" id="TIGR00048">
    <property type="entry name" value="rRNA_mod_RlmN"/>
    <property type="match status" value="1"/>
</dbReference>
<evidence type="ECO:0000256" key="2">
    <source>
        <dbReference type="ARBA" id="ARBA00007544"/>
    </source>
</evidence>
<dbReference type="InterPro" id="IPR004383">
    <property type="entry name" value="rRNA_lsu_MTrfase_RlmN/Cfr"/>
</dbReference>
<dbReference type="EMBL" id="JACPSX010000272">
    <property type="protein sequence ID" value="MBI3016188.1"/>
    <property type="molecule type" value="Genomic_DNA"/>
</dbReference>